<dbReference type="InterPro" id="IPR026579">
    <property type="entry name" value="FtsQ"/>
</dbReference>
<dbReference type="InterPro" id="IPR050487">
    <property type="entry name" value="FtsQ_DivIB"/>
</dbReference>
<proteinExistence type="inferred from homology"/>
<evidence type="ECO:0000313" key="11">
    <source>
        <dbReference type="EMBL" id="MQT00272.1"/>
    </source>
</evidence>
<evidence type="ECO:0000256" key="1">
    <source>
        <dbReference type="ARBA" id="ARBA00004370"/>
    </source>
</evidence>
<comment type="function">
    <text evidence="8">Essential cell division protein.</text>
</comment>
<organism evidence="11 12">
    <name type="scientific">Streptomyces jumonjinensis</name>
    <dbReference type="NCBI Taxonomy" id="1945"/>
    <lineage>
        <taxon>Bacteria</taxon>
        <taxon>Bacillati</taxon>
        <taxon>Actinomycetota</taxon>
        <taxon>Actinomycetes</taxon>
        <taxon>Kitasatosporales</taxon>
        <taxon>Streptomycetaceae</taxon>
        <taxon>Streptomyces</taxon>
    </lineage>
</organism>
<dbReference type="GO" id="GO:0005886">
    <property type="term" value="C:plasma membrane"/>
    <property type="evidence" value="ECO:0007669"/>
    <property type="project" value="UniProtKB-SubCell"/>
</dbReference>
<evidence type="ECO:0000256" key="3">
    <source>
        <dbReference type="ARBA" id="ARBA00022618"/>
    </source>
</evidence>
<name>A0A646KDC6_STRJU</name>
<dbReference type="InterPro" id="IPR034746">
    <property type="entry name" value="POTRA"/>
</dbReference>
<comment type="similarity">
    <text evidence="8">Belongs to the FtsQ/DivIB family. FtsQ subfamily.</text>
</comment>
<dbReference type="GO" id="GO:0090529">
    <property type="term" value="P:cell septum assembly"/>
    <property type="evidence" value="ECO:0007669"/>
    <property type="project" value="InterPro"/>
</dbReference>
<evidence type="ECO:0000313" key="12">
    <source>
        <dbReference type="Proteomes" id="UP000419138"/>
    </source>
</evidence>
<comment type="subcellular location">
    <subcellularLocation>
        <location evidence="8">Cell membrane</location>
        <topology evidence="8">Single-pass type II membrane protein</topology>
    </subcellularLocation>
    <subcellularLocation>
        <location evidence="1">Membrane</location>
    </subcellularLocation>
    <text evidence="8">Localizes to the division septum.</text>
</comment>
<evidence type="ECO:0000256" key="6">
    <source>
        <dbReference type="ARBA" id="ARBA00023136"/>
    </source>
</evidence>
<feature type="transmembrane region" description="Helical" evidence="8">
    <location>
        <begin position="41"/>
        <end position="60"/>
    </location>
</feature>
<keyword evidence="12" id="KW-1185">Reference proteome</keyword>
<comment type="caution">
    <text evidence="11">The sequence shown here is derived from an EMBL/GenBank/DDBJ whole genome shotgun (WGS) entry which is preliminary data.</text>
</comment>
<reference evidence="11 12" key="1">
    <citation type="submission" date="2019-05" db="EMBL/GenBank/DDBJ databases">
        <title>Comparative genomics and metabolomics analyses of clavulanic acid producing Streptomyces species provides insight into specialized metabolism and evolution of beta-lactam biosynthetic gene clusters.</title>
        <authorList>
            <person name="Moore M.A."/>
            <person name="Cruz-Morales P."/>
            <person name="Barona Gomez F."/>
            <person name="Kapil T."/>
        </authorList>
    </citation>
    <scope>NUCLEOTIDE SEQUENCE [LARGE SCALE GENOMIC DNA]</scope>
    <source>
        <strain evidence="11 12">NRRL 5741</strain>
    </source>
</reference>
<dbReference type="HAMAP" id="MF_00911">
    <property type="entry name" value="FtsQ_subfam"/>
    <property type="match status" value="1"/>
</dbReference>
<evidence type="ECO:0000259" key="10">
    <source>
        <dbReference type="PROSITE" id="PS51779"/>
    </source>
</evidence>
<dbReference type="AlphaFoldDB" id="A0A646KDC6"/>
<feature type="domain" description="POTRA" evidence="10">
    <location>
        <begin position="65"/>
        <end position="134"/>
    </location>
</feature>
<dbReference type="Proteomes" id="UP000419138">
    <property type="component" value="Unassembled WGS sequence"/>
</dbReference>
<dbReference type="RefSeq" id="WP_323391457.1">
    <property type="nucleotide sequence ID" value="NZ_JBEPDZ010000029.1"/>
</dbReference>
<keyword evidence="4 8" id="KW-0812">Transmembrane</keyword>
<dbReference type="PANTHER" id="PTHR37820">
    <property type="entry name" value="CELL DIVISION PROTEIN DIVIB"/>
    <property type="match status" value="1"/>
</dbReference>
<keyword evidence="5 8" id="KW-1133">Transmembrane helix</keyword>
<protein>
    <recommendedName>
        <fullName evidence="8">Cell division protein FtsQ</fullName>
    </recommendedName>
</protein>
<sequence length="268" mass="28893">MAGPTTAERGARRPSRRPKGASGPPSGGPGARPRRLPGLRVLLIGLAAAALAAGVIWLLYGSDWLRVERVRVTGADALTSRQVRAAAEVPMGAPVVSVDTDRIEARLRQRLPRIDSVEVSRSWPRGVTLEVTERRAVLILRKGSRFVEVDREGVRFATVDEAPKDVSRLELTVDGAASLRRFPTDRLVEEAVRVRGQLPAKVAADTRTVAVRSYDYIALELTGDRTVIWGSPEDGEAKARALTALMKGVPKARHFDVSAPTAPAASMS</sequence>
<dbReference type="InterPro" id="IPR013685">
    <property type="entry name" value="POTRA_FtsQ_type"/>
</dbReference>
<feature type="region of interest" description="Disordered" evidence="9">
    <location>
        <begin position="1"/>
        <end position="34"/>
    </location>
</feature>
<evidence type="ECO:0000256" key="8">
    <source>
        <dbReference type="HAMAP-Rule" id="MF_00911"/>
    </source>
</evidence>
<evidence type="ECO:0000256" key="9">
    <source>
        <dbReference type="SAM" id="MobiDB-lite"/>
    </source>
</evidence>
<evidence type="ECO:0000256" key="2">
    <source>
        <dbReference type="ARBA" id="ARBA00022475"/>
    </source>
</evidence>
<evidence type="ECO:0000256" key="5">
    <source>
        <dbReference type="ARBA" id="ARBA00022989"/>
    </source>
</evidence>
<keyword evidence="3 8" id="KW-0132">Cell division</keyword>
<keyword evidence="7 8" id="KW-0131">Cell cycle</keyword>
<dbReference type="GO" id="GO:0032153">
    <property type="term" value="C:cell division site"/>
    <property type="evidence" value="ECO:0007669"/>
    <property type="project" value="UniProtKB-UniRule"/>
</dbReference>
<dbReference type="Gene3D" id="3.10.20.310">
    <property type="entry name" value="membrane protein fhac"/>
    <property type="match status" value="1"/>
</dbReference>
<evidence type="ECO:0000256" key="7">
    <source>
        <dbReference type="ARBA" id="ARBA00023306"/>
    </source>
</evidence>
<keyword evidence="6 8" id="KW-0472">Membrane</keyword>
<accession>A0A646KDC6</accession>
<dbReference type="EMBL" id="VCLA01000067">
    <property type="protein sequence ID" value="MQT00272.1"/>
    <property type="molecule type" value="Genomic_DNA"/>
</dbReference>
<dbReference type="Pfam" id="PF08478">
    <property type="entry name" value="POTRA_1"/>
    <property type="match status" value="1"/>
</dbReference>
<dbReference type="PROSITE" id="PS51779">
    <property type="entry name" value="POTRA"/>
    <property type="match status" value="1"/>
</dbReference>
<evidence type="ECO:0000256" key="4">
    <source>
        <dbReference type="ARBA" id="ARBA00022692"/>
    </source>
</evidence>
<gene>
    <name evidence="8" type="primary">ftsQ</name>
    <name evidence="11" type="ORF">FF041_08555</name>
</gene>
<keyword evidence="2 8" id="KW-1003">Cell membrane</keyword>
<dbReference type="GO" id="GO:0043093">
    <property type="term" value="P:FtsZ-dependent cytokinesis"/>
    <property type="evidence" value="ECO:0007669"/>
    <property type="project" value="UniProtKB-UniRule"/>
</dbReference>
<dbReference type="PANTHER" id="PTHR37820:SF1">
    <property type="entry name" value="CELL DIVISION PROTEIN FTSQ"/>
    <property type="match status" value="1"/>
</dbReference>